<evidence type="ECO:0000256" key="1">
    <source>
        <dbReference type="ARBA" id="ARBA00005380"/>
    </source>
</evidence>
<comment type="cofactor">
    <cofactor evidence="12">
        <name>Mg(2+)</name>
        <dbReference type="ChEBI" id="CHEBI:18420"/>
    </cofactor>
    <text evidence="12">Requires a divalent cation, most likely magnesium in vivo, as an electrophilic catalyst to aid phosphoryl group transfer. It is the chelate of the metal and the nucleotide that is the actual substrate.</text>
</comment>
<evidence type="ECO:0000256" key="12">
    <source>
        <dbReference type="HAMAP-Rule" id="MF_01987"/>
    </source>
</evidence>
<comment type="catalytic activity">
    <reaction evidence="12">
        <text>D-ribose + ATP = D-ribose 5-phosphate + ADP + H(+)</text>
        <dbReference type="Rhea" id="RHEA:13697"/>
        <dbReference type="ChEBI" id="CHEBI:15378"/>
        <dbReference type="ChEBI" id="CHEBI:30616"/>
        <dbReference type="ChEBI" id="CHEBI:47013"/>
        <dbReference type="ChEBI" id="CHEBI:78346"/>
        <dbReference type="ChEBI" id="CHEBI:456216"/>
        <dbReference type="EC" id="2.7.1.15"/>
    </reaction>
</comment>
<feature type="active site" description="Proton acceptor" evidence="12">
    <location>
        <position position="257"/>
    </location>
</feature>
<dbReference type="SUPFAM" id="SSF53613">
    <property type="entry name" value="Ribokinase-like"/>
    <property type="match status" value="1"/>
</dbReference>
<gene>
    <name evidence="13" type="primary">rbsK_2</name>
    <name evidence="12" type="synonym">rbsK</name>
    <name evidence="13" type="ORF">Back11_35290</name>
</gene>
<comment type="function">
    <text evidence="12">Catalyzes the phosphorylation of ribose at O-5 in a reaction requiring ATP and magnesium. The resulting D-ribose-5-phosphate can then be used either for sythesis of nucleotides, histidine, and tryptophan, or as a component of the pentose phosphate pathway.</text>
</comment>
<evidence type="ECO:0000256" key="4">
    <source>
        <dbReference type="ARBA" id="ARBA00022679"/>
    </source>
</evidence>
<keyword evidence="6 12" id="KW-0547">Nucleotide-binding</keyword>
<dbReference type="InterPro" id="IPR011611">
    <property type="entry name" value="PfkB_dom"/>
</dbReference>
<evidence type="ECO:0000313" key="13">
    <source>
        <dbReference type="EMBL" id="BBH22184.1"/>
    </source>
</evidence>
<dbReference type="InterPro" id="IPR011877">
    <property type="entry name" value="Ribokinase"/>
</dbReference>
<feature type="binding site" evidence="12">
    <location>
        <begin position="41"/>
        <end position="45"/>
    </location>
    <ligand>
        <name>substrate</name>
    </ligand>
</feature>
<dbReference type="Proteomes" id="UP000275368">
    <property type="component" value="Chromosome"/>
</dbReference>
<dbReference type="EMBL" id="AP019308">
    <property type="protein sequence ID" value="BBH22184.1"/>
    <property type="molecule type" value="Genomic_DNA"/>
</dbReference>
<dbReference type="PANTHER" id="PTHR10584">
    <property type="entry name" value="SUGAR KINASE"/>
    <property type="match status" value="1"/>
</dbReference>
<feature type="binding site" evidence="12">
    <location>
        <position position="257"/>
    </location>
    <ligand>
        <name>substrate</name>
    </ligand>
</feature>
<keyword evidence="8 12" id="KW-0067">ATP-binding</keyword>
<keyword evidence="7 12" id="KW-0418">Kinase</keyword>
<feature type="binding site" evidence="12">
    <location>
        <begin position="224"/>
        <end position="229"/>
    </location>
    <ligand>
        <name>ATP</name>
        <dbReference type="ChEBI" id="CHEBI:30616"/>
    </ligand>
</feature>
<organism evidence="13 14">
    <name type="scientific">Paenibacillus baekrokdamisoli</name>
    <dbReference type="NCBI Taxonomy" id="1712516"/>
    <lineage>
        <taxon>Bacteria</taxon>
        <taxon>Bacillati</taxon>
        <taxon>Bacillota</taxon>
        <taxon>Bacilli</taxon>
        <taxon>Bacillales</taxon>
        <taxon>Paenibacillaceae</taxon>
        <taxon>Paenibacillus</taxon>
    </lineage>
</organism>
<keyword evidence="12" id="KW-0963">Cytoplasm</keyword>
<keyword evidence="14" id="KW-1185">Reference proteome</keyword>
<dbReference type="InterPro" id="IPR029056">
    <property type="entry name" value="Ribokinase-like"/>
</dbReference>
<dbReference type="UniPathway" id="UPA00916">
    <property type="reaction ID" value="UER00889"/>
</dbReference>
<dbReference type="Pfam" id="PF00294">
    <property type="entry name" value="PfkB"/>
    <property type="match status" value="1"/>
</dbReference>
<proteinExistence type="inferred from homology"/>
<dbReference type="PANTHER" id="PTHR10584:SF166">
    <property type="entry name" value="RIBOKINASE"/>
    <property type="match status" value="1"/>
</dbReference>
<dbReference type="GO" id="GO:0004747">
    <property type="term" value="F:ribokinase activity"/>
    <property type="evidence" value="ECO:0007669"/>
    <property type="project" value="UniProtKB-UniRule"/>
</dbReference>
<reference evidence="13 14" key="1">
    <citation type="submission" date="2018-11" db="EMBL/GenBank/DDBJ databases">
        <title>Complete genome sequence of Paenibacillus baekrokdamisoli strain KCTC 33723.</title>
        <authorList>
            <person name="Kang S.W."/>
            <person name="Lee K.C."/>
            <person name="Kim K.K."/>
            <person name="Kim J.S."/>
            <person name="Kim D.S."/>
            <person name="Ko S.H."/>
            <person name="Yang S.H."/>
            <person name="Lee J.S."/>
        </authorList>
    </citation>
    <scope>NUCLEOTIDE SEQUENCE [LARGE SCALE GENOMIC DNA]</scope>
    <source>
        <strain evidence="13 14">KCTC 33723</strain>
    </source>
</reference>
<evidence type="ECO:0000256" key="5">
    <source>
        <dbReference type="ARBA" id="ARBA00022723"/>
    </source>
</evidence>
<evidence type="ECO:0000256" key="9">
    <source>
        <dbReference type="ARBA" id="ARBA00022842"/>
    </source>
</evidence>
<evidence type="ECO:0000256" key="6">
    <source>
        <dbReference type="ARBA" id="ARBA00022741"/>
    </source>
</evidence>
<evidence type="ECO:0000256" key="10">
    <source>
        <dbReference type="ARBA" id="ARBA00022958"/>
    </source>
</evidence>
<keyword evidence="5 12" id="KW-0479">Metal-binding</keyword>
<evidence type="ECO:0000313" key="14">
    <source>
        <dbReference type="Proteomes" id="UP000275368"/>
    </source>
</evidence>
<dbReference type="NCBIfam" id="TIGR02152">
    <property type="entry name" value="D_ribokin_bact"/>
    <property type="match status" value="1"/>
</dbReference>
<dbReference type="InterPro" id="IPR002139">
    <property type="entry name" value="Ribo/fructo_kinase"/>
</dbReference>
<protein>
    <recommendedName>
        <fullName evidence="3 12">Ribokinase</fullName>
        <shortName evidence="12">RK</shortName>
        <ecNumber evidence="2 12">2.7.1.15</ecNumber>
    </recommendedName>
</protein>
<dbReference type="InterPro" id="IPR002173">
    <property type="entry name" value="Carboh/pur_kinase_PfkB_CS"/>
</dbReference>
<evidence type="ECO:0000256" key="2">
    <source>
        <dbReference type="ARBA" id="ARBA00012035"/>
    </source>
</evidence>
<dbReference type="GO" id="GO:0046872">
    <property type="term" value="F:metal ion binding"/>
    <property type="evidence" value="ECO:0007669"/>
    <property type="project" value="UniProtKB-KW"/>
</dbReference>
<dbReference type="GO" id="GO:0019303">
    <property type="term" value="P:D-ribose catabolic process"/>
    <property type="evidence" value="ECO:0007669"/>
    <property type="project" value="UniProtKB-UniRule"/>
</dbReference>
<dbReference type="AlphaFoldDB" id="A0A3G9JGA8"/>
<comment type="caution">
    <text evidence="12">Lacks conserved residue(s) required for the propagation of feature annotation.</text>
</comment>
<dbReference type="CDD" id="cd01174">
    <property type="entry name" value="ribokinase"/>
    <property type="match status" value="1"/>
</dbReference>
<evidence type="ECO:0000256" key="3">
    <source>
        <dbReference type="ARBA" id="ARBA00016943"/>
    </source>
</evidence>
<dbReference type="GO" id="GO:0005524">
    <property type="term" value="F:ATP binding"/>
    <property type="evidence" value="ECO:0007669"/>
    <property type="project" value="UniProtKB-UniRule"/>
</dbReference>
<feature type="binding site" evidence="12">
    <location>
        <position position="292"/>
    </location>
    <ligand>
        <name>K(+)</name>
        <dbReference type="ChEBI" id="CHEBI:29103"/>
    </ligand>
</feature>
<feature type="binding site" evidence="12">
    <location>
        <begin position="13"/>
        <end position="15"/>
    </location>
    <ligand>
        <name>substrate</name>
    </ligand>
</feature>
<feature type="binding site" evidence="12">
    <location>
        <position position="187"/>
    </location>
    <ligand>
        <name>ATP</name>
        <dbReference type="ChEBI" id="CHEBI:30616"/>
    </ligand>
</feature>
<dbReference type="GO" id="GO:0005829">
    <property type="term" value="C:cytosol"/>
    <property type="evidence" value="ECO:0007669"/>
    <property type="project" value="TreeGrafter"/>
</dbReference>
<keyword evidence="9 12" id="KW-0460">Magnesium</keyword>
<dbReference type="EC" id="2.7.1.15" evidence="2 12"/>
<evidence type="ECO:0000256" key="8">
    <source>
        <dbReference type="ARBA" id="ARBA00022840"/>
    </source>
</evidence>
<comment type="subcellular location">
    <subcellularLocation>
        <location evidence="12">Cytoplasm</location>
    </subcellularLocation>
</comment>
<dbReference type="OrthoDB" id="9775849at2"/>
<accession>A0A3G9JGA8</accession>
<sequence>MKQSAVVVVGSLNMDLVVSTDRMPLIGETIQGTEIHYIPGGKGANQAVGCARLGANTIMIGAVGNDLFGGQIIEQLQGYGLQTNRIDKLDGVATGTATILHTKQDNCIVIVPGANGQMTEERVNANKEEFGHAAVVLLQLEIPLDAVMQALKLAKAAGAMTVLNPAPALAEPLPKELLQLVDVLTPNETEFAALSGHAVNVSEAEMRSHLMNWEQKHGNRVLVTRGSAGCSYLDEERQLITVPSLKVKVTDTTGAGDCLNAALCCSIAAGRSFAESIQFAVAASSLSVTKFGAQAGMPTEQDVLKAMQ</sequence>
<feature type="binding site" evidence="12">
    <location>
        <position position="141"/>
    </location>
    <ligand>
        <name>substrate</name>
    </ligand>
</feature>
<comment type="similarity">
    <text evidence="1">Belongs to the carbohydrate kinase pfkB family.</text>
</comment>
<dbReference type="HAMAP" id="MF_01987">
    <property type="entry name" value="Ribokinase"/>
    <property type="match status" value="1"/>
</dbReference>
<dbReference type="PRINTS" id="PR00990">
    <property type="entry name" value="RIBOKINASE"/>
</dbReference>
<name>A0A3G9JGA8_9BACL</name>
<feature type="binding site" evidence="12">
    <location>
        <begin position="256"/>
        <end position="257"/>
    </location>
    <ligand>
        <name>ATP</name>
        <dbReference type="ChEBI" id="CHEBI:30616"/>
    </ligand>
</feature>
<feature type="binding site" evidence="12">
    <location>
        <position position="253"/>
    </location>
    <ligand>
        <name>K(+)</name>
        <dbReference type="ChEBI" id="CHEBI:29103"/>
    </ligand>
</feature>
<comment type="activity regulation">
    <text evidence="12">Activated by a monovalent cation that binds near, but not in, the active site. The most likely occupant of the site in vivo is potassium. Ion binding induces a conformational change that may alter substrate affinity.</text>
</comment>
<dbReference type="PROSITE" id="PS00583">
    <property type="entry name" value="PFKB_KINASES_1"/>
    <property type="match status" value="1"/>
</dbReference>
<dbReference type="Gene3D" id="3.40.1190.20">
    <property type="match status" value="1"/>
</dbReference>
<dbReference type="KEGG" id="pbk:Back11_35290"/>
<keyword evidence="10 12" id="KW-0630">Potassium</keyword>
<evidence type="ECO:0000256" key="11">
    <source>
        <dbReference type="ARBA" id="ARBA00023277"/>
    </source>
</evidence>
<evidence type="ECO:0000256" key="7">
    <source>
        <dbReference type="ARBA" id="ARBA00022777"/>
    </source>
</evidence>
<comment type="subunit">
    <text evidence="12">Homodimer.</text>
</comment>
<keyword evidence="11 12" id="KW-0119">Carbohydrate metabolism</keyword>
<comment type="similarity">
    <text evidence="12">Belongs to the carbohydrate kinase PfkB family. Ribokinase subfamily.</text>
</comment>
<feature type="binding site" evidence="12">
    <location>
        <position position="251"/>
    </location>
    <ligand>
        <name>K(+)</name>
        <dbReference type="ChEBI" id="CHEBI:29103"/>
    </ligand>
</feature>
<feature type="binding site" evidence="12">
    <location>
        <position position="290"/>
    </location>
    <ligand>
        <name>K(+)</name>
        <dbReference type="ChEBI" id="CHEBI:29103"/>
    </ligand>
</feature>
<dbReference type="RefSeq" id="WP_125659856.1">
    <property type="nucleotide sequence ID" value="NZ_AP019308.1"/>
</dbReference>
<keyword evidence="4 12" id="KW-0808">Transferase</keyword>
<comment type="pathway">
    <text evidence="12">Carbohydrate metabolism; D-ribose degradation; D-ribose 5-phosphate from beta-D-ribopyranose: step 2/2.</text>
</comment>
<feature type="binding site" evidence="12">
    <location>
        <position position="287"/>
    </location>
    <ligand>
        <name>K(+)</name>
        <dbReference type="ChEBI" id="CHEBI:29103"/>
    </ligand>
</feature>